<accession>A0A6A7K9L8</accession>
<name>A0A6A7K9L8_9FIRM</name>
<reference evidence="1 2" key="1">
    <citation type="submission" date="2019-10" db="EMBL/GenBank/DDBJ databases">
        <title>Alkalibaculum tamaniensis sp.nov., a new alkaliphilic acetogen, isolated on methoxylated aromatics from a mud volcano.</title>
        <authorList>
            <person name="Khomyakova M.A."/>
            <person name="Merkel A.Y."/>
            <person name="Bonch-Osmolovskaya E.A."/>
            <person name="Slobodkin A.I."/>
        </authorList>
    </citation>
    <scope>NUCLEOTIDE SEQUENCE [LARGE SCALE GENOMIC DNA]</scope>
    <source>
        <strain evidence="1 2">M08DMB</strain>
    </source>
</reference>
<comment type="caution">
    <text evidence="1">The sequence shown here is derived from an EMBL/GenBank/DDBJ whole genome shotgun (WGS) entry which is preliminary data.</text>
</comment>
<keyword evidence="2" id="KW-1185">Reference proteome</keyword>
<evidence type="ECO:0000313" key="1">
    <source>
        <dbReference type="EMBL" id="MPW26150.1"/>
    </source>
</evidence>
<sequence length="451" mass="51850">MKELQVERKENIQAVYDNLVPRRVPINVSLGLDIVAEYAGIDRRESLWDPLLVESAADELCDRIFSDVCVYGGKIHMPSYYQAMGSKNCVMSSTGFMQHPNTVGLLAEEYDDFINNPFDCIIEKVLPRNYKDLNFLEDPARSMFTIAQAMMAKNKNMAKTVGMIRRLTEKYGYPVNEPGTGGGVYAPMDILTDNLRSFSGMSSDIRRVPSKVKEAVEALYPLNYKVGIPPKITNYGNVFFPLHMPTFMREKDFSTLWWPTWFRQVNDYASMGLHSRVFCEHDWMRYLDYIQDLPTDTRIQFEYGDAKKIKEKLGNKFILTCLFPLSVLTTCTKQECIDKTKEFIDIMAPGGKFIFGFDKSSLVLSDINIENLVAVCETVRDYGVYSNPGDKAGLSFHKEDYKHSEVKPFESKYYRTFEEYKRQNPETPEMAKNTVMELEDAIVSFIYSLCQ</sequence>
<organism evidence="1 2">
    <name type="scientific">Alkalibaculum sporogenes</name>
    <dbReference type="NCBI Taxonomy" id="2655001"/>
    <lineage>
        <taxon>Bacteria</taxon>
        <taxon>Bacillati</taxon>
        <taxon>Bacillota</taxon>
        <taxon>Clostridia</taxon>
        <taxon>Eubacteriales</taxon>
        <taxon>Eubacteriaceae</taxon>
        <taxon>Alkalibaculum</taxon>
    </lineage>
</organism>
<dbReference type="SUPFAM" id="SSF51726">
    <property type="entry name" value="UROD/MetE-like"/>
    <property type="match status" value="1"/>
</dbReference>
<dbReference type="InterPro" id="IPR038071">
    <property type="entry name" value="UROD/MetE-like_sf"/>
</dbReference>
<dbReference type="Gene3D" id="3.20.20.210">
    <property type="match status" value="1"/>
</dbReference>
<dbReference type="EMBL" id="WHNX01000014">
    <property type="protein sequence ID" value="MPW26150.1"/>
    <property type="molecule type" value="Genomic_DNA"/>
</dbReference>
<protein>
    <submittedName>
        <fullName evidence="1">Uroporphyrinogen decarboxylase</fullName>
    </submittedName>
</protein>
<dbReference type="Proteomes" id="UP000440004">
    <property type="component" value="Unassembled WGS sequence"/>
</dbReference>
<evidence type="ECO:0000313" key="2">
    <source>
        <dbReference type="Proteomes" id="UP000440004"/>
    </source>
</evidence>
<proteinExistence type="predicted"/>
<gene>
    <name evidence="1" type="ORF">GC105_10150</name>
</gene>
<dbReference type="AlphaFoldDB" id="A0A6A7K9L8"/>